<feature type="compositionally biased region" description="Acidic residues" evidence="1">
    <location>
        <begin position="107"/>
        <end position="118"/>
    </location>
</feature>
<feature type="region of interest" description="Disordered" evidence="1">
    <location>
        <begin position="95"/>
        <end position="182"/>
    </location>
</feature>
<gene>
    <name evidence="2" type="ORF">GA0074692_5690</name>
</gene>
<evidence type="ECO:0000313" key="3">
    <source>
        <dbReference type="Proteomes" id="UP000198959"/>
    </source>
</evidence>
<accession>A0A1C6TFF1</accession>
<keyword evidence="3" id="KW-1185">Reference proteome</keyword>
<evidence type="ECO:0000313" key="2">
    <source>
        <dbReference type="EMBL" id="SCL40233.1"/>
    </source>
</evidence>
<name>A0A1C6TFF1_9ACTN</name>
<dbReference type="EMBL" id="FMHW01000002">
    <property type="protein sequence ID" value="SCL40233.1"/>
    <property type="molecule type" value="Genomic_DNA"/>
</dbReference>
<evidence type="ECO:0000256" key="1">
    <source>
        <dbReference type="SAM" id="MobiDB-lite"/>
    </source>
</evidence>
<feature type="compositionally biased region" description="Basic and acidic residues" evidence="1">
    <location>
        <begin position="119"/>
        <end position="163"/>
    </location>
</feature>
<organism evidence="2 3">
    <name type="scientific">Micromonospora pallida</name>
    <dbReference type="NCBI Taxonomy" id="145854"/>
    <lineage>
        <taxon>Bacteria</taxon>
        <taxon>Bacillati</taxon>
        <taxon>Actinomycetota</taxon>
        <taxon>Actinomycetes</taxon>
        <taxon>Micromonosporales</taxon>
        <taxon>Micromonosporaceae</taxon>
        <taxon>Micromonospora</taxon>
    </lineage>
</organism>
<protein>
    <submittedName>
        <fullName evidence="2">Uncharacterized protein</fullName>
    </submittedName>
</protein>
<dbReference type="Proteomes" id="UP000198959">
    <property type="component" value="Unassembled WGS sequence"/>
</dbReference>
<dbReference type="AlphaFoldDB" id="A0A1C6TFF1"/>
<dbReference type="STRING" id="145854.GA0074692_5690"/>
<sequence>MKSGTRIGLAVGLGYVLGRRRRLRTALTLAAAVAAGRMSRDPAGLSKLGELLPGSPHLHSLSRLGAPLVGAGRAAAAAAVGSGIDSVSDRLRSRADALRGKTRGGSDDDVEQQDEASDDERSSRRSGDRSSGKSGERSGRKGGERSGGKGGERSGRKGGRGADDDSLAAQADDDSPAEQRGW</sequence>
<reference evidence="3" key="1">
    <citation type="submission" date="2016-06" db="EMBL/GenBank/DDBJ databases">
        <authorList>
            <person name="Varghese N."/>
            <person name="Submissions Spin"/>
        </authorList>
    </citation>
    <scope>NUCLEOTIDE SEQUENCE [LARGE SCALE GENOMIC DNA]</scope>
    <source>
        <strain evidence="3">DSM 43817</strain>
    </source>
</reference>
<proteinExistence type="predicted"/>
<dbReference type="RefSeq" id="WP_091649497.1">
    <property type="nucleotide sequence ID" value="NZ_FMHW01000002.1"/>
</dbReference>